<evidence type="ECO:0000313" key="9">
    <source>
        <dbReference type="Proteomes" id="UP000515663"/>
    </source>
</evidence>
<dbReference type="InterPro" id="IPR016161">
    <property type="entry name" value="Ald_DH/histidinol_DH"/>
</dbReference>
<evidence type="ECO:0000256" key="4">
    <source>
        <dbReference type="ARBA" id="ARBA00049194"/>
    </source>
</evidence>
<feature type="active site" evidence="5">
    <location>
        <position position="260"/>
    </location>
</feature>
<keyword evidence="9" id="KW-1185">Reference proteome</keyword>
<dbReference type="PROSITE" id="PS00070">
    <property type="entry name" value="ALDEHYDE_DEHYDR_CYS"/>
    <property type="match status" value="1"/>
</dbReference>
<evidence type="ECO:0000256" key="3">
    <source>
        <dbReference type="ARBA" id="ARBA00024226"/>
    </source>
</evidence>
<dbReference type="Gene3D" id="3.40.605.10">
    <property type="entry name" value="Aldehyde Dehydrogenase, Chain A, domain 1"/>
    <property type="match status" value="1"/>
</dbReference>
<organism evidence="8 9">
    <name type="scientific">Gordonia jinghuaiqii</name>
    <dbReference type="NCBI Taxonomy" id="2758710"/>
    <lineage>
        <taxon>Bacteria</taxon>
        <taxon>Bacillati</taxon>
        <taxon>Actinomycetota</taxon>
        <taxon>Actinomycetes</taxon>
        <taxon>Mycobacteriales</taxon>
        <taxon>Gordoniaceae</taxon>
        <taxon>Gordonia</taxon>
    </lineage>
</organism>
<keyword evidence="2 6" id="KW-0560">Oxidoreductase</keyword>
<dbReference type="EC" id="1.2.1.3" evidence="3"/>
<dbReference type="InterPro" id="IPR015590">
    <property type="entry name" value="Aldehyde_DH_dom"/>
</dbReference>
<name>A0A7D7LYE1_9ACTN</name>
<dbReference type="SUPFAM" id="SSF53720">
    <property type="entry name" value="ALDH-like"/>
    <property type="match status" value="1"/>
</dbReference>
<comment type="similarity">
    <text evidence="1 6">Belongs to the aldehyde dehydrogenase family.</text>
</comment>
<dbReference type="AlphaFoldDB" id="A0A7D7LYE1"/>
<evidence type="ECO:0000259" key="7">
    <source>
        <dbReference type="Pfam" id="PF00171"/>
    </source>
</evidence>
<evidence type="ECO:0000313" key="8">
    <source>
        <dbReference type="EMBL" id="QMT01714.1"/>
    </source>
</evidence>
<dbReference type="RefSeq" id="WP_188330673.1">
    <property type="nucleotide sequence ID" value="NZ_CP059491.1"/>
</dbReference>
<dbReference type="Proteomes" id="UP000515663">
    <property type="component" value="Chromosome"/>
</dbReference>
<comment type="catalytic activity">
    <reaction evidence="4">
        <text>an aldehyde + NAD(+) + H2O = a carboxylate + NADH + 2 H(+)</text>
        <dbReference type="Rhea" id="RHEA:16185"/>
        <dbReference type="ChEBI" id="CHEBI:15377"/>
        <dbReference type="ChEBI" id="CHEBI:15378"/>
        <dbReference type="ChEBI" id="CHEBI:17478"/>
        <dbReference type="ChEBI" id="CHEBI:29067"/>
        <dbReference type="ChEBI" id="CHEBI:57540"/>
        <dbReference type="ChEBI" id="CHEBI:57945"/>
        <dbReference type="EC" id="1.2.1.3"/>
    </reaction>
</comment>
<reference evidence="9" key="1">
    <citation type="submission" date="2020-07" db="EMBL/GenBank/DDBJ databases">
        <title>novel species isolated from the respiratory tract of Marmot.</title>
        <authorList>
            <person name="Zhang G."/>
        </authorList>
    </citation>
    <scope>NUCLEOTIDE SEQUENCE [LARGE SCALE GENOMIC DNA]</scope>
    <source>
        <strain evidence="9">686</strain>
    </source>
</reference>
<dbReference type="PANTHER" id="PTHR42804:SF1">
    <property type="entry name" value="ALDEHYDE DEHYDROGENASE-RELATED"/>
    <property type="match status" value="1"/>
</dbReference>
<dbReference type="Pfam" id="PF00171">
    <property type="entry name" value="Aldedh"/>
    <property type="match status" value="1"/>
</dbReference>
<dbReference type="Gene3D" id="3.40.309.10">
    <property type="entry name" value="Aldehyde Dehydrogenase, Chain A, domain 2"/>
    <property type="match status" value="1"/>
</dbReference>
<proteinExistence type="inferred from homology"/>
<dbReference type="InterPro" id="IPR029510">
    <property type="entry name" value="Ald_DH_CS_GLU"/>
</dbReference>
<dbReference type="FunFam" id="3.40.309.10:FF:000012">
    <property type="entry name" value="Betaine aldehyde dehydrogenase"/>
    <property type="match status" value="1"/>
</dbReference>
<gene>
    <name evidence="8" type="ORF">H1R19_00420</name>
</gene>
<dbReference type="InterPro" id="IPR016163">
    <property type="entry name" value="Ald_DH_C"/>
</dbReference>
<dbReference type="InterPro" id="IPR016160">
    <property type="entry name" value="Ald_DH_CS_CYS"/>
</dbReference>
<sequence>MTTTLSLAAGVLPELERLSAGHYIDGQWTPSESDARIDVYSPATEEIVGSIPAGTAGDADRAVTAARRAFAEWSATPREKRLGYLKAITEALNERREELAQVMSLEIGSPIQLSRNMQALLPSVTFQVATELLTDYEFEYQLNGVNIVREPIGVVGGIVPWNFPLHQVALKVAPAIASGCTIVIKSTEVAPLSAVLFADILDKAGLPRGVFNLVHGTGLEVGEAIASHPEVDMVSFTGSTRAGRRVSELASATIKKVALELGGKSANVILDGADLEKAVTAGILDCYTNAGQACNAQTRMLVPRALLGQAEEIAAKVAGGQVVGDPADENTTVGPVVSATQRDRVRQLINQGVREGARLVAGGAEQPAGLDTGFYVRPTVFSDVKHDMTIAREEIFGPVLSILPYDTVEEAVHIANDTVYGLSGAVWGPQDEAVEVAKQIRSGQVFVNGADYNFHAPFGGYKQSGNGREWGVFGLEEYLEVKALLV</sequence>
<dbReference type="EMBL" id="CP059491">
    <property type="protein sequence ID" value="QMT01714.1"/>
    <property type="molecule type" value="Genomic_DNA"/>
</dbReference>
<dbReference type="PANTHER" id="PTHR42804">
    <property type="entry name" value="ALDEHYDE DEHYDROGENASE"/>
    <property type="match status" value="1"/>
</dbReference>
<dbReference type="InterPro" id="IPR016162">
    <property type="entry name" value="Ald_DH_N"/>
</dbReference>
<dbReference type="PROSITE" id="PS00687">
    <property type="entry name" value="ALDEHYDE_DEHYDR_GLU"/>
    <property type="match status" value="1"/>
</dbReference>
<dbReference type="CDD" id="cd07138">
    <property type="entry name" value="ALDH_CddD_SSP0762"/>
    <property type="match status" value="1"/>
</dbReference>
<evidence type="ECO:0000256" key="2">
    <source>
        <dbReference type="ARBA" id="ARBA00023002"/>
    </source>
</evidence>
<evidence type="ECO:0000256" key="6">
    <source>
        <dbReference type="RuleBase" id="RU003345"/>
    </source>
</evidence>
<evidence type="ECO:0000256" key="5">
    <source>
        <dbReference type="PROSITE-ProRule" id="PRU10007"/>
    </source>
</evidence>
<accession>A0A7D7LYE1</accession>
<evidence type="ECO:0000256" key="1">
    <source>
        <dbReference type="ARBA" id="ARBA00009986"/>
    </source>
</evidence>
<protein>
    <recommendedName>
        <fullName evidence="3">aldehyde dehydrogenase (NAD(+))</fullName>
        <ecNumber evidence="3">1.2.1.3</ecNumber>
    </recommendedName>
</protein>
<dbReference type="KEGG" id="gji:H1R19_00420"/>
<feature type="domain" description="Aldehyde dehydrogenase" evidence="7">
    <location>
        <begin position="28"/>
        <end position="483"/>
    </location>
</feature>
<dbReference type="FunFam" id="3.40.605.10:FF:000007">
    <property type="entry name" value="NAD/NADP-dependent betaine aldehyde dehydrogenase"/>
    <property type="match status" value="1"/>
</dbReference>
<dbReference type="GO" id="GO:0004029">
    <property type="term" value="F:aldehyde dehydrogenase (NAD+) activity"/>
    <property type="evidence" value="ECO:0007669"/>
    <property type="project" value="UniProtKB-EC"/>
</dbReference>